<dbReference type="Gene3D" id="3.40.50.450">
    <property type="match status" value="1"/>
</dbReference>
<evidence type="ECO:0000313" key="2">
    <source>
        <dbReference type="Proteomes" id="UP000542674"/>
    </source>
</evidence>
<organism evidence="1 2">
    <name type="scientific">Saccharothrix violaceirubra</name>
    <dbReference type="NCBI Taxonomy" id="413306"/>
    <lineage>
        <taxon>Bacteria</taxon>
        <taxon>Bacillati</taxon>
        <taxon>Actinomycetota</taxon>
        <taxon>Actinomycetes</taxon>
        <taxon>Pseudonocardiales</taxon>
        <taxon>Pseudonocardiaceae</taxon>
        <taxon>Saccharothrix</taxon>
    </lineage>
</organism>
<proteinExistence type="predicted"/>
<dbReference type="EMBL" id="JACHJS010000001">
    <property type="protein sequence ID" value="MBB4966454.1"/>
    <property type="molecule type" value="Genomic_DNA"/>
</dbReference>
<comment type="caution">
    <text evidence="1">The sequence shown here is derived from an EMBL/GenBank/DDBJ whole genome shotgun (WGS) entry which is preliminary data.</text>
</comment>
<keyword evidence="2" id="KW-1185">Reference proteome</keyword>
<dbReference type="SUPFAM" id="SSF102405">
    <property type="entry name" value="MCP/YpsA-like"/>
    <property type="match status" value="1"/>
</dbReference>
<name>A0A7W7WWJ8_9PSEU</name>
<dbReference type="AlphaFoldDB" id="A0A7W7WWJ8"/>
<dbReference type="PROSITE" id="PS51257">
    <property type="entry name" value="PROKAR_LIPOPROTEIN"/>
    <property type="match status" value="1"/>
</dbReference>
<accession>A0A7W7WWJ8</accession>
<protein>
    <submittedName>
        <fullName evidence="1">Uncharacterized protein</fullName>
    </submittedName>
</protein>
<gene>
    <name evidence="1" type="ORF">F4559_003813</name>
</gene>
<sequence>MDRRELLKTALGTGAGAVVACVMPDVGGTPGLPELISGPTAHYRRMESTVSSADLFPVVRAHLCPVTTLVRTRMDNHAGHAALDAGGTIEVVVPAAGYRDALPPEHHRDYDTLLARATTVTRLDHHASDPTAHMDASLRMLDQADALLAVWDGQPARGYGGTADVVRAAFTRDIPVTVVWPTGSTR</sequence>
<evidence type="ECO:0000313" key="1">
    <source>
        <dbReference type="EMBL" id="MBB4966454.1"/>
    </source>
</evidence>
<dbReference type="RefSeq" id="WP_184670445.1">
    <property type="nucleotide sequence ID" value="NZ_BAABAI010000024.1"/>
</dbReference>
<reference evidence="1 2" key="1">
    <citation type="submission" date="2020-08" db="EMBL/GenBank/DDBJ databases">
        <title>Sequencing the genomes of 1000 actinobacteria strains.</title>
        <authorList>
            <person name="Klenk H.-P."/>
        </authorList>
    </citation>
    <scope>NUCLEOTIDE SEQUENCE [LARGE SCALE GENOMIC DNA]</scope>
    <source>
        <strain evidence="1 2">DSM 45084</strain>
    </source>
</reference>
<dbReference type="Proteomes" id="UP000542674">
    <property type="component" value="Unassembled WGS sequence"/>
</dbReference>